<dbReference type="Proteomes" id="UP000009183">
    <property type="component" value="Unassembled WGS sequence, unordered"/>
</dbReference>
<dbReference type="AlphaFoldDB" id="D7T5N5"/>
<dbReference type="PaxDb" id="29760-VIT_00s0319g00070.t01"/>
<dbReference type="EMBL" id="FN595536">
    <property type="protein sequence ID" value="CBI25818.3"/>
    <property type="molecule type" value="Genomic_DNA"/>
</dbReference>
<dbReference type="HOGENOM" id="CLU_2610931_0_0_1"/>
<sequence>MVKSSKFNKNLFFFPPQHYLVKNYLSFIVKYIFENAVLFKNSGTKDFLCHIIGTCATKVICTTCLVTYIDSCDLIYVGL</sequence>
<evidence type="ECO:0000313" key="1">
    <source>
        <dbReference type="EMBL" id="CBI25818.3"/>
    </source>
</evidence>
<organism evidence="1 2">
    <name type="scientific">Vitis vinifera</name>
    <name type="common">Grape</name>
    <dbReference type="NCBI Taxonomy" id="29760"/>
    <lineage>
        <taxon>Eukaryota</taxon>
        <taxon>Viridiplantae</taxon>
        <taxon>Streptophyta</taxon>
        <taxon>Embryophyta</taxon>
        <taxon>Tracheophyta</taxon>
        <taxon>Spermatophyta</taxon>
        <taxon>Magnoliopsida</taxon>
        <taxon>eudicotyledons</taxon>
        <taxon>Gunneridae</taxon>
        <taxon>Pentapetalae</taxon>
        <taxon>rosids</taxon>
        <taxon>Vitales</taxon>
        <taxon>Vitaceae</taxon>
        <taxon>Viteae</taxon>
        <taxon>Vitis</taxon>
    </lineage>
</organism>
<dbReference type="InParanoid" id="D7T5N5"/>
<accession>D7T5N5</accession>
<protein>
    <submittedName>
        <fullName evidence="1">Uncharacterized protein</fullName>
    </submittedName>
</protein>
<evidence type="ECO:0000313" key="2">
    <source>
        <dbReference type="Proteomes" id="UP000009183"/>
    </source>
</evidence>
<reference evidence="2" key="1">
    <citation type="journal article" date="2007" name="Nature">
        <title>The grapevine genome sequence suggests ancestral hexaploidization in major angiosperm phyla.</title>
        <authorList>
            <consortium name="The French-Italian Public Consortium for Grapevine Genome Characterization."/>
            <person name="Jaillon O."/>
            <person name="Aury J.-M."/>
            <person name="Noel B."/>
            <person name="Policriti A."/>
            <person name="Clepet C."/>
            <person name="Casagrande A."/>
            <person name="Choisne N."/>
            <person name="Aubourg S."/>
            <person name="Vitulo N."/>
            <person name="Jubin C."/>
            <person name="Vezzi A."/>
            <person name="Legeai F."/>
            <person name="Hugueney P."/>
            <person name="Dasilva C."/>
            <person name="Horner D."/>
            <person name="Mica E."/>
            <person name="Jublot D."/>
            <person name="Poulain J."/>
            <person name="Bruyere C."/>
            <person name="Billault A."/>
            <person name="Segurens B."/>
            <person name="Gouyvenoux M."/>
            <person name="Ugarte E."/>
            <person name="Cattonaro F."/>
            <person name="Anthouard V."/>
            <person name="Vico V."/>
            <person name="Del Fabbro C."/>
            <person name="Alaux M."/>
            <person name="Di Gaspero G."/>
            <person name="Dumas V."/>
            <person name="Felice N."/>
            <person name="Paillard S."/>
            <person name="Juman I."/>
            <person name="Moroldo M."/>
            <person name="Scalabrin S."/>
            <person name="Canaguier A."/>
            <person name="Le Clainche I."/>
            <person name="Malacrida G."/>
            <person name="Durand E."/>
            <person name="Pesole G."/>
            <person name="Laucou V."/>
            <person name="Chatelet P."/>
            <person name="Merdinoglu D."/>
            <person name="Delledonne M."/>
            <person name="Pezzotti M."/>
            <person name="Lecharny A."/>
            <person name="Scarpelli C."/>
            <person name="Artiguenave F."/>
            <person name="Pe M.E."/>
            <person name="Valle G."/>
            <person name="Morgante M."/>
            <person name="Caboche M."/>
            <person name="Adam-Blondon A.-F."/>
            <person name="Weissenbach J."/>
            <person name="Quetier F."/>
            <person name="Wincker P."/>
        </authorList>
    </citation>
    <scope>NUCLEOTIDE SEQUENCE [LARGE SCALE GENOMIC DNA]</scope>
    <source>
        <strain evidence="2">cv. Pinot noir / PN40024</strain>
    </source>
</reference>
<name>D7T5N5_VITVI</name>
<gene>
    <name evidence="1" type="ORF">VIT_00s0319g00070</name>
</gene>
<proteinExistence type="predicted"/>
<keyword evidence="2" id="KW-1185">Reference proteome</keyword>